<dbReference type="CDD" id="cd00037">
    <property type="entry name" value="CLECT"/>
    <property type="match status" value="1"/>
</dbReference>
<dbReference type="InterPro" id="IPR001304">
    <property type="entry name" value="C-type_lectin-like"/>
</dbReference>
<dbReference type="InterPro" id="IPR050570">
    <property type="entry name" value="Cell_wall_metabolism_enzyme"/>
</dbReference>
<dbReference type="SMART" id="SM00034">
    <property type="entry name" value="CLECT"/>
    <property type="match status" value="1"/>
</dbReference>
<keyword evidence="1" id="KW-1133">Transmembrane helix</keyword>
<feature type="transmembrane region" description="Helical" evidence="1">
    <location>
        <begin position="61"/>
        <end position="79"/>
    </location>
</feature>
<evidence type="ECO:0008006" key="6">
    <source>
        <dbReference type="Google" id="ProtNLM"/>
    </source>
</evidence>
<feature type="transmembrane region" description="Helical" evidence="1">
    <location>
        <begin position="30"/>
        <end position="49"/>
    </location>
</feature>
<dbReference type="SMART" id="SM00060">
    <property type="entry name" value="FN3"/>
    <property type="match status" value="4"/>
</dbReference>
<gene>
    <name evidence="4" type="ORF">DW687_10620</name>
</gene>
<evidence type="ECO:0000256" key="1">
    <source>
        <dbReference type="SAM" id="Phobius"/>
    </source>
</evidence>
<dbReference type="PROSITE" id="PS50853">
    <property type="entry name" value="FN3"/>
    <property type="match status" value="1"/>
</dbReference>
<dbReference type="InterPro" id="IPR036116">
    <property type="entry name" value="FN3_sf"/>
</dbReference>
<evidence type="ECO:0000313" key="4">
    <source>
        <dbReference type="EMBL" id="RGD73188.1"/>
    </source>
</evidence>
<feature type="domain" description="C-type lectin" evidence="2">
    <location>
        <begin position="378"/>
        <end position="489"/>
    </location>
</feature>
<evidence type="ECO:0000259" key="3">
    <source>
        <dbReference type="PROSITE" id="PS50853"/>
    </source>
</evidence>
<dbReference type="PANTHER" id="PTHR21666:SF270">
    <property type="entry name" value="MUREIN HYDROLASE ACTIVATOR ENVC"/>
    <property type="match status" value="1"/>
</dbReference>
<protein>
    <recommendedName>
        <fullName evidence="6">Fibronectin type-III domain-containing protein</fullName>
    </recommendedName>
</protein>
<dbReference type="SUPFAM" id="SSF51261">
    <property type="entry name" value="Duplicated hybrid motif"/>
    <property type="match status" value="1"/>
</dbReference>
<evidence type="ECO:0000259" key="2">
    <source>
        <dbReference type="PROSITE" id="PS50041"/>
    </source>
</evidence>
<dbReference type="InterPro" id="IPR016186">
    <property type="entry name" value="C-type_lectin-like/link_sf"/>
</dbReference>
<dbReference type="InterPro" id="IPR016047">
    <property type="entry name" value="M23ase_b-sheet_dom"/>
</dbReference>
<dbReference type="Gene3D" id="2.70.70.10">
    <property type="entry name" value="Glucose Permease (Domain IIA)"/>
    <property type="match status" value="1"/>
</dbReference>
<dbReference type="Pfam" id="PF00059">
    <property type="entry name" value="Lectin_C"/>
    <property type="match status" value="1"/>
</dbReference>
<dbReference type="SUPFAM" id="SSF49265">
    <property type="entry name" value="Fibronectin type III"/>
    <property type="match status" value="1"/>
</dbReference>
<dbReference type="CDD" id="cd00063">
    <property type="entry name" value="FN3"/>
    <property type="match status" value="2"/>
</dbReference>
<reference evidence="4 5" key="1">
    <citation type="submission" date="2018-08" db="EMBL/GenBank/DDBJ databases">
        <title>A genome reference for cultivated species of the human gut microbiota.</title>
        <authorList>
            <person name="Zou Y."/>
            <person name="Xue W."/>
            <person name="Luo G."/>
        </authorList>
    </citation>
    <scope>NUCLEOTIDE SEQUENCE [LARGE SCALE GENOMIC DNA]</scope>
    <source>
        <strain evidence="4 5">AM25-6</strain>
    </source>
</reference>
<sequence length="792" mass="90934">MIYNIISYFYHIVLIIFSLFITYYSNNYVIITINLCLLTFFLFKYKMVILKGFYIMKKRNLSLNIIFILTFIFTCSFSLKSINAQSYRYPLEDTKAHVTSPYGWRIHPIYGTKKFHAGVDLVCDSKYILAAKTGTVIETGYDSGRGNYVILQHSDNKDRSTYMHMSSIYVKKNQSIKQGQIIGYMGATGAATGVHLHFQVNKAPNYSSTAEVNPNKLKYTYNKNHTHVYNKYGVQDTKKHPHVLIGKCICGKLAKTTASTEKKYGLSKGCKKCLPVITSKYKAKTTSKSMKVKWSKVKNANSYKYYLYSVPKEYATFFPTLSGSTTKNEVTFTNLLPGEYKVFIQAIDSKYGTKSSASAQTVFYVDLPKYTPKKSIIADNKIYSLFEVSSSWKYSENICKRLGGHLAILSNSTRNKSVINMIKKYGKKDYYFIGATDEKKQGTFKWVDGTKFSYKAFAKGQPSDEYKDRPYIREDYLAIDTNKNYGWNDLSNFSTAEKKASTANKGFILQTDIPKAPAAPNIRLEQQGADNIIISWNKVNANKYLVYYSASENGKYTKLGETTSTNMTAKKLKFGQTYYFKVIGYATKFEFSAKGKYSEVKNIQIKPSNITALSIKDSPGSNVNIKYNKSYNATAYEVYRSTVKDRNYKKIGVTNKDNFTDKVKKDKFYYYKIRPYYKNQNTIIYGNYSYAVCIKYIKKPSTVKGIKITKGKNYAVKIKYSKSSYAKGYQIYRSNYKDKKFKRIATTSKLSYIDKSKKKKNKPYYYKVRAYNKIENVTSYGNYSKVKGAKFK</sequence>
<proteinExistence type="predicted"/>
<dbReference type="PANTHER" id="PTHR21666">
    <property type="entry name" value="PEPTIDASE-RELATED"/>
    <property type="match status" value="1"/>
</dbReference>
<dbReference type="Gene3D" id="3.10.100.10">
    <property type="entry name" value="Mannose-Binding Protein A, subunit A"/>
    <property type="match status" value="1"/>
</dbReference>
<keyword evidence="1" id="KW-0472">Membrane</keyword>
<dbReference type="EMBL" id="QUSM01000007">
    <property type="protein sequence ID" value="RGD73188.1"/>
    <property type="molecule type" value="Genomic_DNA"/>
</dbReference>
<comment type="caution">
    <text evidence="4">The sequence shown here is derived from an EMBL/GenBank/DDBJ whole genome shotgun (WGS) entry which is preliminary data.</text>
</comment>
<dbReference type="Gene3D" id="2.60.40.10">
    <property type="entry name" value="Immunoglobulins"/>
    <property type="match status" value="4"/>
</dbReference>
<dbReference type="InterPro" id="IPR013783">
    <property type="entry name" value="Ig-like_fold"/>
</dbReference>
<keyword evidence="1" id="KW-0812">Transmembrane</keyword>
<organism evidence="4 5">
    <name type="scientific">Anaerofustis stercorihominis</name>
    <dbReference type="NCBI Taxonomy" id="214853"/>
    <lineage>
        <taxon>Bacteria</taxon>
        <taxon>Bacillati</taxon>
        <taxon>Bacillota</taxon>
        <taxon>Clostridia</taxon>
        <taxon>Eubacteriales</taxon>
        <taxon>Eubacteriaceae</taxon>
        <taxon>Anaerofustis</taxon>
    </lineage>
</organism>
<name>A0A3E3DWW4_9FIRM</name>
<dbReference type="AlphaFoldDB" id="A0A3E3DWW4"/>
<dbReference type="InterPro" id="IPR011055">
    <property type="entry name" value="Dup_hybrid_motif"/>
</dbReference>
<dbReference type="CDD" id="cd12797">
    <property type="entry name" value="M23_peptidase"/>
    <property type="match status" value="1"/>
</dbReference>
<evidence type="ECO:0000313" key="5">
    <source>
        <dbReference type="Proteomes" id="UP000261212"/>
    </source>
</evidence>
<accession>A0A3E3DWW4</accession>
<dbReference type="Pfam" id="PF01551">
    <property type="entry name" value="Peptidase_M23"/>
    <property type="match status" value="1"/>
</dbReference>
<dbReference type="SUPFAM" id="SSF56436">
    <property type="entry name" value="C-type lectin-like"/>
    <property type="match status" value="1"/>
</dbReference>
<feature type="domain" description="Fibronectin type-III" evidence="3">
    <location>
        <begin position="516"/>
        <end position="608"/>
    </location>
</feature>
<dbReference type="GO" id="GO:0004222">
    <property type="term" value="F:metalloendopeptidase activity"/>
    <property type="evidence" value="ECO:0007669"/>
    <property type="project" value="TreeGrafter"/>
</dbReference>
<dbReference type="InterPro" id="IPR003961">
    <property type="entry name" value="FN3_dom"/>
</dbReference>
<dbReference type="Proteomes" id="UP000261212">
    <property type="component" value="Unassembled WGS sequence"/>
</dbReference>
<dbReference type="InterPro" id="IPR016187">
    <property type="entry name" value="CTDL_fold"/>
</dbReference>
<feature type="transmembrane region" description="Helical" evidence="1">
    <location>
        <begin position="7"/>
        <end position="24"/>
    </location>
</feature>
<dbReference type="PROSITE" id="PS50041">
    <property type="entry name" value="C_TYPE_LECTIN_2"/>
    <property type="match status" value="1"/>
</dbReference>